<dbReference type="InterPro" id="IPR004807">
    <property type="entry name" value="UvrB"/>
</dbReference>
<dbReference type="InterPro" id="IPR027417">
    <property type="entry name" value="P-loop_NTPase"/>
</dbReference>
<keyword evidence="5" id="KW-0378">Hydrolase</keyword>
<organism evidence="5 6">
    <name type="scientific">Candidatus Dojkabacteria bacterium</name>
    <dbReference type="NCBI Taxonomy" id="2099670"/>
    <lineage>
        <taxon>Bacteria</taxon>
        <taxon>Candidatus Dojkabacteria</taxon>
    </lineage>
</organism>
<sequence length="412" mass="47271">MSVFNLHSQYQPSGDQPQAIDYITAGLEKGIKNQTIIGATGTGKTFAMANIIQNVGKPTIILSHNKTLAAQLFSEMQEFFPENKVSYFVSYYDYYQPEAYVPSRDLYIEKDSDINETIERYRNTATQNLLSEKDVIIVATVSCIYGLGNPEDYGNLSFKMRVGDVLNRDRLFTRLGDLQYERRQNDFSIGTFRVRGEIVDINLFTADDRGVRLEFFGDELESIKLINPISGEFIDKVNEITIFPAKHYATSQEKLNAAVKDIERDLEIELKDLRDAGKIIEEARLKQRVMYDLEMIQETGFTKGIENYSRYIDRRAPGTAGACLLDYFPDDYLMFIDESHITVPQIGGMYEGDRSRKTNLVDYGFRMKAALDNRPLKFEEFKRRLNQVVYVSATPKQYEINLSKESAKEVLN</sequence>
<dbReference type="InterPro" id="IPR041471">
    <property type="entry name" value="UvrB_inter"/>
</dbReference>
<dbReference type="GO" id="GO:0016887">
    <property type="term" value="F:ATP hydrolysis activity"/>
    <property type="evidence" value="ECO:0007669"/>
    <property type="project" value="InterPro"/>
</dbReference>
<gene>
    <name evidence="5" type="ORF">KC669_02540</name>
</gene>
<evidence type="ECO:0000256" key="1">
    <source>
        <dbReference type="ARBA" id="ARBA00022490"/>
    </source>
</evidence>
<dbReference type="SUPFAM" id="SSF52540">
    <property type="entry name" value="P-loop containing nucleoside triphosphate hydrolases"/>
    <property type="match status" value="1"/>
</dbReference>
<feature type="domain" description="Helicase ATP-binding" evidence="4">
    <location>
        <begin position="25"/>
        <end position="226"/>
    </location>
</feature>
<dbReference type="PROSITE" id="PS51192">
    <property type="entry name" value="HELICASE_ATP_BIND_1"/>
    <property type="match status" value="1"/>
</dbReference>
<evidence type="ECO:0000313" key="6">
    <source>
        <dbReference type="Proteomes" id="UP000714915"/>
    </source>
</evidence>
<dbReference type="GO" id="GO:0006289">
    <property type="term" value="P:nucleotide-excision repair"/>
    <property type="evidence" value="ECO:0007669"/>
    <property type="project" value="InterPro"/>
</dbReference>
<name>A0A955RLB6_9BACT</name>
<evidence type="ECO:0000256" key="2">
    <source>
        <dbReference type="ARBA" id="ARBA00022741"/>
    </source>
</evidence>
<dbReference type="InterPro" id="IPR006935">
    <property type="entry name" value="Helicase/UvrB_N"/>
</dbReference>
<evidence type="ECO:0000256" key="3">
    <source>
        <dbReference type="ARBA" id="ARBA00022840"/>
    </source>
</evidence>
<dbReference type="PANTHER" id="PTHR24029:SF0">
    <property type="entry name" value="UVRABC SYSTEM PROTEIN B"/>
    <property type="match status" value="1"/>
</dbReference>
<dbReference type="Pfam" id="PF04851">
    <property type="entry name" value="ResIII"/>
    <property type="match status" value="1"/>
</dbReference>
<dbReference type="Gene3D" id="3.40.50.300">
    <property type="entry name" value="P-loop containing nucleotide triphosphate hydrolases"/>
    <property type="match status" value="2"/>
</dbReference>
<dbReference type="PANTHER" id="PTHR24029">
    <property type="entry name" value="UVRABC SYSTEM PROTEIN B"/>
    <property type="match status" value="1"/>
</dbReference>
<dbReference type="EMBL" id="JAGQLF010000023">
    <property type="protein sequence ID" value="MCA9386891.1"/>
    <property type="molecule type" value="Genomic_DNA"/>
</dbReference>
<reference evidence="5" key="1">
    <citation type="submission" date="2020-04" db="EMBL/GenBank/DDBJ databases">
        <authorList>
            <person name="Zhang T."/>
        </authorList>
    </citation>
    <scope>NUCLEOTIDE SEQUENCE</scope>
    <source>
        <strain evidence="5">HKST-UBA09</strain>
    </source>
</reference>
<dbReference type="CDD" id="cd17916">
    <property type="entry name" value="DEXHc_UvrB"/>
    <property type="match status" value="1"/>
</dbReference>
<reference evidence="5" key="2">
    <citation type="journal article" date="2021" name="Microbiome">
        <title>Successional dynamics and alternative stable states in a saline activated sludge microbial community over 9 years.</title>
        <authorList>
            <person name="Wang Y."/>
            <person name="Ye J."/>
            <person name="Ju F."/>
            <person name="Liu L."/>
            <person name="Boyd J.A."/>
            <person name="Deng Y."/>
            <person name="Parks D.H."/>
            <person name="Jiang X."/>
            <person name="Yin X."/>
            <person name="Woodcroft B.J."/>
            <person name="Tyson G.W."/>
            <person name="Hugenholtz P."/>
            <person name="Polz M.F."/>
            <person name="Zhang T."/>
        </authorList>
    </citation>
    <scope>NUCLEOTIDE SEQUENCE</scope>
    <source>
        <strain evidence="5">HKST-UBA09</strain>
    </source>
</reference>
<proteinExistence type="predicted"/>
<dbReference type="GO" id="GO:0005524">
    <property type="term" value="F:ATP binding"/>
    <property type="evidence" value="ECO:0007669"/>
    <property type="project" value="UniProtKB-KW"/>
</dbReference>
<keyword evidence="5" id="KW-0347">Helicase</keyword>
<dbReference type="InterPro" id="IPR014001">
    <property type="entry name" value="Helicase_ATP-bd"/>
</dbReference>
<dbReference type="Proteomes" id="UP000714915">
    <property type="component" value="Unassembled WGS sequence"/>
</dbReference>
<dbReference type="SMART" id="SM00487">
    <property type="entry name" value="DEXDc"/>
    <property type="match status" value="1"/>
</dbReference>
<dbReference type="Pfam" id="PF17757">
    <property type="entry name" value="UvrB_inter"/>
    <property type="match status" value="1"/>
</dbReference>
<keyword evidence="1" id="KW-0963">Cytoplasm</keyword>
<keyword evidence="2" id="KW-0547">Nucleotide-binding</keyword>
<dbReference type="AlphaFoldDB" id="A0A955RLB6"/>
<dbReference type="GO" id="GO:0009380">
    <property type="term" value="C:excinuclease repair complex"/>
    <property type="evidence" value="ECO:0007669"/>
    <property type="project" value="InterPro"/>
</dbReference>
<accession>A0A955RLB6</accession>
<keyword evidence="3" id="KW-0067">ATP-binding</keyword>
<protein>
    <submittedName>
        <fullName evidence="5">DEAD/DEAH box helicase family protein</fullName>
    </submittedName>
</protein>
<dbReference type="GO" id="GO:0003677">
    <property type="term" value="F:DNA binding"/>
    <property type="evidence" value="ECO:0007669"/>
    <property type="project" value="InterPro"/>
</dbReference>
<comment type="caution">
    <text evidence="5">The sequence shown here is derived from an EMBL/GenBank/DDBJ whole genome shotgun (WGS) entry which is preliminary data.</text>
</comment>
<dbReference type="GO" id="GO:0004386">
    <property type="term" value="F:helicase activity"/>
    <property type="evidence" value="ECO:0007669"/>
    <property type="project" value="UniProtKB-KW"/>
</dbReference>
<evidence type="ECO:0000313" key="5">
    <source>
        <dbReference type="EMBL" id="MCA9386891.1"/>
    </source>
</evidence>
<evidence type="ECO:0000259" key="4">
    <source>
        <dbReference type="PROSITE" id="PS51192"/>
    </source>
</evidence>